<protein>
    <recommendedName>
        <fullName evidence="2">orotidine-5'-phosphate decarboxylase</fullName>
        <ecNumber evidence="2">4.1.1.23</ecNumber>
    </recommendedName>
</protein>
<sequence length="242" mass="25589">METAAEKGTLVVLAADLESTDKLVSLIQQVGPHIAALKTHVDMVEDFSQESWQEVVDAAHSHDLMLFEDRKFADIGRVSQTQMGGIYDIRSWADIVTAHRVSGPDIIDGIAAGWDDVQRIGGVFLLAQMSSRGNLLSEDYTDETIATGAASPHVLGYIGNGSSPDEISSLRGKVGEGKMIWTPGVNLSAEEGVLGQRYGHPSDAIRAGSDGVIVGTGIHGSDDPAAAAKAYADATWAALMSR</sequence>
<organism evidence="7">
    <name type="scientific">marine metagenome</name>
    <dbReference type="NCBI Taxonomy" id="408172"/>
    <lineage>
        <taxon>unclassified sequences</taxon>
        <taxon>metagenomes</taxon>
        <taxon>ecological metagenomes</taxon>
    </lineage>
</organism>
<evidence type="ECO:0000256" key="5">
    <source>
        <dbReference type="ARBA" id="ARBA00023239"/>
    </source>
</evidence>
<evidence type="ECO:0000256" key="4">
    <source>
        <dbReference type="ARBA" id="ARBA00022975"/>
    </source>
</evidence>
<dbReference type="InterPro" id="IPR001754">
    <property type="entry name" value="OMPdeCOase_dom"/>
</dbReference>
<dbReference type="EC" id="4.1.1.23" evidence="2"/>
<keyword evidence="4" id="KW-0665">Pyrimidine biosynthesis</keyword>
<dbReference type="GO" id="GO:0004590">
    <property type="term" value="F:orotidine-5'-phosphate decarboxylase activity"/>
    <property type="evidence" value="ECO:0007669"/>
    <property type="project" value="UniProtKB-EC"/>
</dbReference>
<dbReference type="UniPathway" id="UPA00070">
    <property type="reaction ID" value="UER00120"/>
</dbReference>
<dbReference type="PANTHER" id="PTHR19278">
    <property type="entry name" value="OROTATE PHOSPHORIBOSYLTRANSFERASE"/>
    <property type="match status" value="1"/>
</dbReference>
<proteinExistence type="predicted"/>
<dbReference type="InterPro" id="IPR013785">
    <property type="entry name" value="Aldolase_TIM"/>
</dbReference>
<keyword evidence="3" id="KW-0210">Decarboxylase</keyword>
<keyword evidence="5" id="KW-0456">Lyase</keyword>
<dbReference type="GO" id="GO:0004588">
    <property type="term" value="F:orotate phosphoribosyltransferase activity"/>
    <property type="evidence" value="ECO:0007669"/>
    <property type="project" value="TreeGrafter"/>
</dbReference>
<evidence type="ECO:0000256" key="2">
    <source>
        <dbReference type="ARBA" id="ARBA00012321"/>
    </source>
</evidence>
<evidence type="ECO:0000313" key="7">
    <source>
        <dbReference type="EMBL" id="SVA90215.1"/>
    </source>
</evidence>
<dbReference type="GO" id="GO:0044205">
    <property type="term" value="P:'de novo' UMP biosynthetic process"/>
    <property type="evidence" value="ECO:0007669"/>
    <property type="project" value="UniProtKB-UniPathway"/>
</dbReference>
<evidence type="ECO:0000256" key="3">
    <source>
        <dbReference type="ARBA" id="ARBA00022793"/>
    </source>
</evidence>
<dbReference type="GO" id="GO:0006207">
    <property type="term" value="P:'de novo' pyrimidine nucleobase biosynthetic process"/>
    <property type="evidence" value="ECO:0007669"/>
    <property type="project" value="InterPro"/>
</dbReference>
<dbReference type="InterPro" id="IPR014732">
    <property type="entry name" value="OMPdecase"/>
</dbReference>
<dbReference type="SUPFAM" id="SSF51366">
    <property type="entry name" value="Ribulose-phoshate binding barrel"/>
    <property type="match status" value="1"/>
</dbReference>
<dbReference type="EMBL" id="UINC01021828">
    <property type="protein sequence ID" value="SVA90215.1"/>
    <property type="molecule type" value="Genomic_DNA"/>
</dbReference>
<dbReference type="InterPro" id="IPR011060">
    <property type="entry name" value="RibuloseP-bd_barrel"/>
</dbReference>
<dbReference type="CDD" id="cd04725">
    <property type="entry name" value="OMP_decarboxylase_like"/>
    <property type="match status" value="1"/>
</dbReference>
<dbReference type="PANTHER" id="PTHR19278:SF33">
    <property type="entry name" value="OROTATE PHOSPHORIBOSYLTRANSFERASE"/>
    <property type="match status" value="1"/>
</dbReference>
<dbReference type="NCBIfam" id="TIGR01740">
    <property type="entry name" value="pyrF"/>
    <property type="match status" value="1"/>
</dbReference>
<comment type="pathway">
    <text evidence="1">Pyrimidine metabolism; UMP biosynthesis via de novo pathway; UMP from orotate: step 2/2.</text>
</comment>
<dbReference type="Gene3D" id="3.20.20.70">
    <property type="entry name" value="Aldolase class I"/>
    <property type="match status" value="1"/>
</dbReference>
<feature type="domain" description="Orotidine 5'-phosphate decarboxylase" evidence="6">
    <location>
        <begin position="10"/>
        <end position="231"/>
    </location>
</feature>
<reference evidence="7" key="1">
    <citation type="submission" date="2018-05" db="EMBL/GenBank/DDBJ databases">
        <authorList>
            <person name="Lanie J.A."/>
            <person name="Ng W.-L."/>
            <person name="Kazmierczak K.M."/>
            <person name="Andrzejewski T.M."/>
            <person name="Davidsen T.M."/>
            <person name="Wayne K.J."/>
            <person name="Tettelin H."/>
            <person name="Glass J.I."/>
            <person name="Rusch D."/>
            <person name="Podicherti R."/>
            <person name="Tsui H.-C.T."/>
            <person name="Winkler M.E."/>
        </authorList>
    </citation>
    <scope>NUCLEOTIDE SEQUENCE</scope>
</reference>
<evidence type="ECO:0000259" key="6">
    <source>
        <dbReference type="SMART" id="SM00934"/>
    </source>
</evidence>
<dbReference type="AlphaFoldDB" id="A0A381ZLS9"/>
<dbReference type="SMART" id="SM00934">
    <property type="entry name" value="OMPdecase"/>
    <property type="match status" value="1"/>
</dbReference>
<accession>A0A381ZLS9</accession>
<name>A0A381ZLS9_9ZZZZ</name>
<gene>
    <name evidence="7" type="ORF">METZ01_LOCUS143069</name>
</gene>
<evidence type="ECO:0000256" key="1">
    <source>
        <dbReference type="ARBA" id="ARBA00004861"/>
    </source>
</evidence>
<dbReference type="Pfam" id="PF00215">
    <property type="entry name" value="OMPdecase"/>
    <property type="match status" value="1"/>
</dbReference>